<evidence type="ECO:0000313" key="2">
    <source>
        <dbReference type="Proteomes" id="UP000278627"/>
    </source>
</evidence>
<evidence type="ECO:0000313" key="1">
    <source>
        <dbReference type="EMBL" id="VDN84739.1"/>
    </source>
</evidence>
<reference evidence="1 2" key="2">
    <citation type="submission" date="2018-11" db="EMBL/GenBank/DDBJ databases">
        <authorList>
            <consortium name="Pathogen Informatics"/>
        </authorList>
    </citation>
    <scope>NUCLEOTIDE SEQUENCE [LARGE SCALE GENOMIC DNA]</scope>
</reference>
<name>A0A0N4T5V2_BRUPA</name>
<organism evidence="3">
    <name type="scientific">Brugia pahangi</name>
    <name type="common">Filarial nematode worm</name>
    <dbReference type="NCBI Taxonomy" id="6280"/>
    <lineage>
        <taxon>Eukaryota</taxon>
        <taxon>Metazoa</taxon>
        <taxon>Ecdysozoa</taxon>
        <taxon>Nematoda</taxon>
        <taxon>Chromadorea</taxon>
        <taxon>Rhabditida</taxon>
        <taxon>Spirurina</taxon>
        <taxon>Spiruromorpha</taxon>
        <taxon>Filarioidea</taxon>
        <taxon>Onchocercidae</taxon>
        <taxon>Brugia</taxon>
    </lineage>
</organism>
<dbReference type="WBParaSite" id="BPAG_0000358301-mRNA-1">
    <property type="protein sequence ID" value="BPAG_0000358301-mRNA-1"/>
    <property type="gene ID" value="BPAG_0000358301"/>
</dbReference>
<gene>
    <name evidence="1" type="ORF">BPAG_LOCUS3553</name>
</gene>
<dbReference type="AlphaFoldDB" id="A0A0N4T5V2"/>
<sequence length="116" mass="13526">MLYNFWKGLIPLFQDKIKRFQNILSRLDHYYSVFGPHLFFFLCFESENACIMIATATDSSCHLASCCSRRRGAQRRECCCSSFFAYKQKTIPSIEIDCKHEFAGCTLSPTWLNQKN</sequence>
<dbReference type="Proteomes" id="UP000278627">
    <property type="component" value="Unassembled WGS sequence"/>
</dbReference>
<proteinExistence type="predicted"/>
<evidence type="ECO:0000313" key="3">
    <source>
        <dbReference type="WBParaSite" id="BPAG_0000358301-mRNA-1"/>
    </source>
</evidence>
<dbReference type="EMBL" id="UZAD01001100">
    <property type="protein sequence ID" value="VDN84739.1"/>
    <property type="molecule type" value="Genomic_DNA"/>
</dbReference>
<accession>A0A0N4T5V2</accession>
<keyword evidence="2" id="KW-1185">Reference proteome</keyword>
<protein>
    <submittedName>
        <fullName evidence="3">Secreted protein</fullName>
    </submittedName>
</protein>
<reference evidence="3" key="1">
    <citation type="submission" date="2017-02" db="UniProtKB">
        <authorList>
            <consortium name="WormBaseParasite"/>
        </authorList>
    </citation>
    <scope>IDENTIFICATION</scope>
</reference>